<reference evidence="1" key="1">
    <citation type="submission" date="2013-12" db="EMBL/GenBank/DDBJ databases">
        <authorList>
            <person name="Aslett M."/>
        </authorList>
    </citation>
    <scope>NUCLEOTIDE SEQUENCE [LARGE SCALE GENOMIC DNA]</scope>
    <source>
        <strain evidence="1">Lindley</strain>
    </source>
</reference>
<accession>A0A183CTR0</accession>
<reference evidence="1" key="2">
    <citation type="submission" date="2014-05" db="EMBL/GenBank/DDBJ databases">
        <title>The genome and life-stage specific transcriptomes of Globodera pallida elucidate key aspects of plant parasitism by a cyst nematode.</title>
        <authorList>
            <person name="Cotton J.A."/>
            <person name="Lilley C.J."/>
            <person name="Jones L.M."/>
            <person name="Kikuchi T."/>
            <person name="Reid A.J."/>
            <person name="Thorpe P."/>
            <person name="Tsai I.J."/>
            <person name="Beasley H."/>
            <person name="Blok V."/>
            <person name="Cock P.J.A."/>
            <person name="Van den Akker S.E."/>
            <person name="Holroyd N."/>
            <person name="Hunt M."/>
            <person name="Mantelin S."/>
            <person name="Naghra H."/>
            <person name="Pain A."/>
            <person name="Palomares-Rius J.E."/>
            <person name="Zarowiecki M."/>
            <person name="Berriman M."/>
            <person name="Jones J.T."/>
            <person name="Urwin P.E."/>
        </authorList>
    </citation>
    <scope>NUCLEOTIDE SEQUENCE [LARGE SCALE GENOMIC DNA]</scope>
    <source>
        <strain evidence="1">Lindley</strain>
    </source>
</reference>
<protein>
    <submittedName>
        <fullName evidence="2">Arrestin_N domain-containing protein</fullName>
    </submittedName>
</protein>
<name>A0A183CTR0_GLOPA</name>
<dbReference type="AlphaFoldDB" id="A0A183CTR0"/>
<organism evidence="1 2">
    <name type="scientific">Globodera pallida</name>
    <name type="common">Potato cyst nematode worm</name>
    <name type="synonym">Heterodera pallida</name>
    <dbReference type="NCBI Taxonomy" id="36090"/>
    <lineage>
        <taxon>Eukaryota</taxon>
        <taxon>Metazoa</taxon>
        <taxon>Ecdysozoa</taxon>
        <taxon>Nematoda</taxon>
        <taxon>Chromadorea</taxon>
        <taxon>Rhabditida</taxon>
        <taxon>Tylenchina</taxon>
        <taxon>Tylenchomorpha</taxon>
        <taxon>Tylenchoidea</taxon>
        <taxon>Heteroderidae</taxon>
        <taxon>Heteroderinae</taxon>
        <taxon>Globodera</taxon>
    </lineage>
</organism>
<evidence type="ECO:0000313" key="1">
    <source>
        <dbReference type="Proteomes" id="UP000050741"/>
    </source>
</evidence>
<evidence type="ECO:0000313" key="2">
    <source>
        <dbReference type="WBParaSite" id="GPLIN_001626800"/>
    </source>
</evidence>
<reference evidence="2" key="3">
    <citation type="submission" date="2016-06" db="UniProtKB">
        <authorList>
            <consortium name="WormBaseParasite"/>
        </authorList>
    </citation>
    <scope>IDENTIFICATION</scope>
</reference>
<proteinExistence type="predicted"/>
<keyword evidence="1" id="KW-1185">Reference proteome</keyword>
<dbReference type="Proteomes" id="UP000050741">
    <property type="component" value="Unassembled WGS sequence"/>
</dbReference>
<sequence length="56" mass="6272">MHSSVSGSTKLTLGSNKKKLETESYAHFAYNREVVFGAKYPVKVRIGTEELGQLRK</sequence>
<dbReference type="WBParaSite" id="GPLIN_001626800">
    <property type="protein sequence ID" value="GPLIN_001626800"/>
    <property type="gene ID" value="GPLIN_001626800"/>
</dbReference>